<keyword evidence="11" id="KW-0805">Transcription regulation</keyword>
<evidence type="ECO:0000256" key="13">
    <source>
        <dbReference type="ARBA" id="ARBA00023242"/>
    </source>
</evidence>
<dbReference type="AlphaFoldDB" id="A0A3M6UYH1"/>
<evidence type="ECO:0000313" key="17">
    <source>
        <dbReference type="Proteomes" id="UP000275408"/>
    </source>
</evidence>
<evidence type="ECO:0000256" key="6">
    <source>
        <dbReference type="ARBA" id="ARBA00022737"/>
    </source>
</evidence>
<evidence type="ECO:0000259" key="15">
    <source>
        <dbReference type="PROSITE" id="PS50271"/>
    </source>
</evidence>
<keyword evidence="8" id="KW-0378">Hydrolase</keyword>
<evidence type="ECO:0000256" key="14">
    <source>
        <dbReference type="PROSITE-ProRule" id="PRU00502"/>
    </source>
</evidence>
<evidence type="ECO:0000256" key="12">
    <source>
        <dbReference type="ARBA" id="ARBA00023163"/>
    </source>
</evidence>
<name>A0A3M6UYH1_POCDA</name>
<keyword evidence="12" id="KW-0804">Transcription</keyword>
<evidence type="ECO:0000256" key="3">
    <source>
        <dbReference type="ARBA" id="ARBA00007738"/>
    </source>
</evidence>
<protein>
    <recommendedName>
        <fullName evidence="15">UBP-type domain-containing protein</fullName>
    </recommendedName>
</protein>
<dbReference type="PANTHER" id="PTHR47665:SF1">
    <property type="entry name" value="HISTONE DEACETYLASE-LIKE PROTEIN"/>
    <property type="match status" value="1"/>
</dbReference>
<organism evidence="16 17">
    <name type="scientific">Pocillopora damicornis</name>
    <name type="common">Cauliflower coral</name>
    <name type="synonym">Millepora damicornis</name>
    <dbReference type="NCBI Taxonomy" id="46731"/>
    <lineage>
        <taxon>Eukaryota</taxon>
        <taxon>Metazoa</taxon>
        <taxon>Cnidaria</taxon>
        <taxon>Anthozoa</taxon>
        <taxon>Hexacorallia</taxon>
        <taxon>Scleractinia</taxon>
        <taxon>Astrocoeniina</taxon>
        <taxon>Pocilloporidae</taxon>
        <taxon>Pocillopora</taxon>
    </lineage>
</organism>
<dbReference type="Pfam" id="PF02148">
    <property type="entry name" value="zf-UBP"/>
    <property type="match status" value="1"/>
</dbReference>
<comment type="cofactor">
    <cofactor evidence="1">
        <name>Zn(2+)</name>
        <dbReference type="ChEBI" id="CHEBI:29105"/>
    </cofactor>
</comment>
<evidence type="ECO:0000256" key="11">
    <source>
        <dbReference type="ARBA" id="ARBA00023015"/>
    </source>
</evidence>
<reference evidence="16 17" key="1">
    <citation type="journal article" date="2018" name="Sci. Rep.">
        <title>Comparative analysis of the Pocillopora damicornis genome highlights role of immune system in coral evolution.</title>
        <authorList>
            <person name="Cunning R."/>
            <person name="Bay R.A."/>
            <person name="Gillette P."/>
            <person name="Baker A.C."/>
            <person name="Traylor-Knowles N."/>
        </authorList>
    </citation>
    <scope>NUCLEOTIDE SEQUENCE [LARGE SCALE GENOMIC DNA]</scope>
    <source>
        <strain evidence="16">RSMAS</strain>
        <tissue evidence="16">Whole animal</tissue>
    </source>
</reference>
<comment type="caution">
    <text evidence="16">The sequence shown here is derived from an EMBL/GenBank/DDBJ whole genome shotgun (WGS) entry which is preliminary data.</text>
</comment>
<dbReference type="STRING" id="46731.A0A3M6UYH1"/>
<dbReference type="GO" id="GO:0008270">
    <property type="term" value="F:zinc ion binding"/>
    <property type="evidence" value="ECO:0007669"/>
    <property type="project" value="UniProtKB-KW"/>
</dbReference>
<dbReference type="InterPro" id="IPR001607">
    <property type="entry name" value="Znf_UBP"/>
</dbReference>
<dbReference type="GO" id="GO:0005634">
    <property type="term" value="C:nucleus"/>
    <property type="evidence" value="ECO:0007669"/>
    <property type="project" value="UniProtKB-SubCell"/>
</dbReference>
<evidence type="ECO:0000256" key="4">
    <source>
        <dbReference type="ARBA" id="ARBA00022491"/>
    </source>
</evidence>
<dbReference type="PANTHER" id="PTHR47665">
    <property type="entry name" value="HISTONE DEACETYLASE-LIKE PROTEIN"/>
    <property type="match status" value="1"/>
</dbReference>
<dbReference type="SMART" id="SM00290">
    <property type="entry name" value="ZnF_UBP"/>
    <property type="match status" value="1"/>
</dbReference>
<evidence type="ECO:0000256" key="7">
    <source>
        <dbReference type="ARBA" id="ARBA00022771"/>
    </source>
</evidence>
<keyword evidence="4" id="KW-0678">Repressor</keyword>
<keyword evidence="17" id="KW-1185">Reference proteome</keyword>
<keyword evidence="7 14" id="KW-0863">Zinc-finger</keyword>
<dbReference type="PROSITE" id="PS50271">
    <property type="entry name" value="ZF_UBP"/>
    <property type="match status" value="1"/>
</dbReference>
<keyword evidence="13" id="KW-0539">Nucleus</keyword>
<evidence type="ECO:0000256" key="10">
    <source>
        <dbReference type="ARBA" id="ARBA00022853"/>
    </source>
</evidence>
<keyword evidence="10" id="KW-0156">Chromatin regulator</keyword>
<feature type="domain" description="UBP-type" evidence="15">
    <location>
        <begin position="23"/>
        <end position="137"/>
    </location>
</feature>
<evidence type="ECO:0000313" key="16">
    <source>
        <dbReference type="EMBL" id="RMX58722.1"/>
    </source>
</evidence>
<proteinExistence type="inferred from homology"/>
<dbReference type="Proteomes" id="UP000275408">
    <property type="component" value="Unassembled WGS sequence"/>
</dbReference>
<sequence>MATGGLDAGGLDAAGFVAVEPKRDCPHVQELAEVWLNGPLSSTENSLTSISSLHVDLSKPCGTCSNVGENWLCLVCSSVFCSRYVNCHMVDHNSESGHPVVLSFSDVSVWCYGCDSYVASPLLQPIIKAAQLSKFGKFSLFNFPQGSENTSN</sequence>
<gene>
    <name evidence="16" type="ORF">pdam_00009516</name>
</gene>
<dbReference type="Gene3D" id="3.30.40.10">
    <property type="entry name" value="Zinc/RING finger domain, C3HC4 (zinc finger)"/>
    <property type="match status" value="1"/>
</dbReference>
<dbReference type="GO" id="GO:0016787">
    <property type="term" value="F:hydrolase activity"/>
    <property type="evidence" value="ECO:0007669"/>
    <property type="project" value="UniProtKB-KW"/>
</dbReference>
<evidence type="ECO:0000256" key="2">
    <source>
        <dbReference type="ARBA" id="ARBA00004123"/>
    </source>
</evidence>
<dbReference type="GO" id="GO:0006325">
    <property type="term" value="P:chromatin organization"/>
    <property type="evidence" value="ECO:0007669"/>
    <property type="project" value="UniProtKB-KW"/>
</dbReference>
<accession>A0A3M6UYH1</accession>
<evidence type="ECO:0000256" key="9">
    <source>
        <dbReference type="ARBA" id="ARBA00022833"/>
    </source>
</evidence>
<keyword evidence="9" id="KW-0862">Zinc</keyword>
<keyword evidence="5" id="KW-0479">Metal-binding</keyword>
<evidence type="ECO:0000256" key="5">
    <source>
        <dbReference type="ARBA" id="ARBA00022723"/>
    </source>
</evidence>
<dbReference type="FunFam" id="3.30.40.10:FF:000342">
    <property type="entry name" value="Histone deacetylase 6"/>
    <property type="match status" value="1"/>
</dbReference>
<comment type="subcellular location">
    <subcellularLocation>
        <location evidence="2">Nucleus</location>
    </subcellularLocation>
</comment>
<dbReference type="SUPFAM" id="SSF57850">
    <property type="entry name" value="RING/U-box"/>
    <property type="match status" value="1"/>
</dbReference>
<dbReference type="EMBL" id="RCHS01000461">
    <property type="protein sequence ID" value="RMX58722.1"/>
    <property type="molecule type" value="Genomic_DNA"/>
</dbReference>
<keyword evidence="6" id="KW-0677">Repeat</keyword>
<comment type="similarity">
    <text evidence="3">Belongs to the histone deacetylase family. HD type 2 subfamily.</text>
</comment>
<dbReference type="InterPro" id="IPR013083">
    <property type="entry name" value="Znf_RING/FYVE/PHD"/>
</dbReference>
<evidence type="ECO:0000256" key="1">
    <source>
        <dbReference type="ARBA" id="ARBA00001947"/>
    </source>
</evidence>
<evidence type="ECO:0000256" key="8">
    <source>
        <dbReference type="ARBA" id="ARBA00022801"/>
    </source>
</evidence>